<reference evidence="1 2" key="2">
    <citation type="submission" date="2018-02" db="EMBL/GenBank/DDBJ databases">
        <title>Whole genome sequencing analysis of Streptococcus pluranimalium isolated from cattle infected mastitis in China.</title>
        <authorList>
            <person name="Zhang J.-R."/>
            <person name="Hu G.-Z."/>
        </authorList>
    </citation>
    <scope>NUCLEOTIDE SEQUENCE [LARGE SCALE GENOMIC DNA]</scope>
    <source>
        <strain evidence="1 2">TH11417</strain>
    </source>
</reference>
<dbReference type="Proteomes" id="UP000238956">
    <property type="component" value="Chromosome"/>
</dbReference>
<protein>
    <submittedName>
        <fullName evidence="1">Uncharacterized protein</fullName>
    </submittedName>
</protein>
<evidence type="ECO:0000313" key="2">
    <source>
        <dbReference type="Proteomes" id="UP000238956"/>
    </source>
</evidence>
<reference evidence="1 2" key="1">
    <citation type="submission" date="2017-12" db="EMBL/GenBank/DDBJ databases">
        <authorList>
            <person name="Hurst M.R.H."/>
        </authorList>
    </citation>
    <scope>NUCLEOTIDE SEQUENCE [LARGE SCALE GENOMIC DNA]</scope>
    <source>
        <strain evidence="1 2">TH11417</strain>
    </source>
</reference>
<dbReference type="KEGG" id="splr:C0J00_06250"/>
<dbReference type="EMBL" id="CP025536">
    <property type="protein sequence ID" value="AUW96735.1"/>
    <property type="molecule type" value="Genomic_DNA"/>
</dbReference>
<sequence length="61" mass="6772">MVLTPESISLFYTAFSPCSILNCSKNCQSQLESPFLSCFVPVSEEAHSRSDNRVPYPERGA</sequence>
<organism evidence="1 2">
    <name type="scientific">Streptococcus pluranimalium</name>
    <dbReference type="NCBI Taxonomy" id="82348"/>
    <lineage>
        <taxon>Bacteria</taxon>
        <taxon>Bacillati</taxon>
        <taxon>Bacillota</taxon>
        <taxon>Bacilli</taxon>
        <taxon>Lactobacillales</taxon>
        <taxon>Streptococcaceae</taxon>
        <taxon>Streptococcus</taxon>
    </lineage>
</organism>
<proteinExistence type="predicted"/>
<dbReference type="AlphaFoldDB" id="A0A2L0D4K0"/>
<accession>A0A2L0D4K0</accession>
<keyword evidence="2" id="KW-1185">Reference proteome</keyword>
<evidence type="ECO:0000313" key="1">
    <source>
        <dbReference type="EMBL" id="AUW96735.1"/>
    </source>
</evidence>
<gene>
    <name evidence="1" type="ORF">C0J00_06250</name>
</gene>
<name>A0A2L0D4K0_9STRE</name>